<dbReference type="InterPro" id="IPR006101">
    <property type="entry name" value="Glyco_hydro_2"/>
</dbReference>
<evidence type="ECO:0000313" key="11">
    <source>
        <dbReference type="Proteomes" id="UP000813385"/>
    </source>
</evidence>
<evidence type="ECO:0000256" key="3">
    <source>
        <dbReference type="ARBA" id="ARBA00016205"/>
    </source>
</evidence>
<proteinExistence type="inferred from homology"/>
<comment type="caution">
    <text evidence="10">The sequence shown here is derived from an EMBL/GenBank/DDBJ whole genome shotgun (WGS) entry which is preliminary data.</text>
</comment>
<dbReference type="NCBIfam" id="NF007538">
    <property type="entry name" value="PRK10150.1"/>
    <property type="match status" value="1"/>
</dbReference>
<comment type="similarity">
    <text evidence="1 6">Belongs to the glycosyl hydrolase 2 family.</text>
</comment>
<dbReference type="Pfam" id="PF02837">
    <property type="entry name" value="Glyco_hydro_2_N"/>
    <property type="match status" value="1"/>
</dbReference>
<dbReference type="SUPFAM" id="SSF51445">
    <property type="entry name" value="(Trans)glycosidases"/>
    <property type="match status" value="1"/>
</dbReference>
<dbReference type="GO" id="GO:0005975">
    <property type="term" value="P:carbohydrate metabolic process"/>
    <property type="evidence" value="ECO:0007669"/>
    <property type="project" value="InterPro"/>
</dbReference>
<dbReference type="OrthoDB" id="408532at2759"/>
<dbReference type="EC" id="3.2.1.31" evidence="2"/>
<dbReference type="GO" id="GO:0030246">
    <property type="term" value="F:carbohydrate binding"/>
    <property type="evidence" value="ECO:0007669"/>
    <property type="project" value="TreeGrafter"/>
</dbReference>
<dbReference type="InterPro" id="IPR006102">
    <property type="entry name" value="Ig-like_GH2"/>
</dbReference>
<dbReference type="InterPro" id="IPR023230">
    <property type="entry name" value="Glyco_hydro_2_CS"/>
</dbReference>
<dbReference type="InterPro" id="IPR008979">
    <property type="entry name" value="Galactose-bd-like_sf"/>
</dbReference>
<accession>A0A8K0TBB8</accession>
<evidence type="ECO:0000259" key="7">
    <source>
        <dbReference type="Pfam" id="PF00703"/>
    </source>
</evidence>
<dbReference type="InterPro" id="IPR017853">
    <property type="entry name" value="GH"/>
</dbReference>
<dbReference type="Gene3D" id="2.60.40.10">
    <property type="entry name" value="Immunoglobulins"/>
    <property type="match status" value="1"/>
</dbReference>
<dbReference type="InterPro" id="IPR006103">
    <property type="entry name" value="Glyco_hydro_2_cat"/>
</dbReference>
<evidence type="ECO:0000256" key="4">
    <source>
        <dbReference type="ARBA" id="ARBA00022801"/>
    </source>
</evidence>
<keyword evidence="4 6" id="KW-0378">Hydrolase</keyword>
<protein>
    <recommendedName>
        <fullName evidence="3">Beta-glucuronidase</fullName>
        <ecNumber evidence="2">3.2.1.31</ecNumber>
    </recommendedName>
</protein>
<dbReference type="AlphaFoldDB" id="A0A8K0TBB8"/>
<dbReference type="PROSITE" id="PS00719">
    <property type="entry name" value="GLYCOSYL_HYDROL_F2_1"/>
    <property type="match status" value="1"/>
</dbReference>
<dbReference type="SUPFAM" id="SSF49785">
    <property type="entry name" value="Galactose-binding domain-like"/>
    <property type="match status" value="1"/>
</dbReference>
<evidence type="ECO:0000256" key="5">
    <source>
        <dbReference type="ARBA" id="ARBA00023295"/>
    </source>
</evidence>
<dbReference type="Pfam" id="PF02836">
    <property type="entry name" value="Glyco_hydro_2_C"/>
    <property type="match status" value="1"/>
</dbReference>
<name>A0A8K0TBB8_9PEZI</name>
<gene>
    <name evidence="10" type="ORF">B0T11DRAFT_228074</name>
</gene>
<dbReference type="PANTHER" id="PTHR10066:SF67">
    <property type="entry name" value="BETA-GLUCURONIDASE"/>
    <property type="match status" value="1"/>
</dbReference>
<dbReference type="EMBL" id="JAGPXD010000004">
    <property type="protein sequence ID" value="KAH7357849.1"/>
    <property type="molecule type" value="Genomic_DNA"/>
</dbReference>
<keyword evidence="11" id="KW-1185">Reference proteome</keyword>
<dbReference type="InterPro" id="IPR013783">
    <property type="entry name" value="Ig-like_fold"/>
</dbReference>
<dbReference type="FunFam" id="3.20.20.80:FF:000080">
    <property type="entry name" value="Beta-glucuronidase UidA"/>
    <property type="match status" value="1"/>
</dbReference>
<dbReference type="PANTHER" id="PTHR10066">
    <property type="entry name" value="BETA-GLUCURONIDASE"/>
    <property type="match status" value="1"/>
</dbReference>
<dbReference type="PRINTS" id="PR00132">
    <property type="entry name" value="GLHYDRLASE2"/>
</dbReference>
<dbReference type="InterPro" id="IPR036156">
    <property type="entry name" value="Beta-gal/glucu_dom_sf"/>
</dbReference>
<dbReference type="Gene3D" id="3.20.20.80">
    <property type="entry name" value="Glycosidases"/>
    <property type="match status" value="1"/>
</dbReference>
<feature type="domain" description="Glycosyl hydrolases family 2 sugar binding" evidence="9">
    <location>
        <begin position="14"/>
        <end position="181"/>
    </location>
</feature>
<sequence length="610" mass="68827">MLKPQNTPSRQVISLDGIWNFALATSHILDEDPAWTRTIPPRLQVPVPASYNDIFVDRAIRDHVGWVFYQRKITVPASWEGQRCFLHFGAATHRARIYLDDEFVKEHVGGYTPFDAEITQLAAWSTTRTFRLTVAVSNELHWDTMPPGKIETVGGKRKQVYQHDFFNYSGLARSVSLCCLPPVFVEDVTVVTDLENETTGIVDYKVETSAAIEPPRCLVSLEDEAGSVAFTARGLQGRITIDHANLWQPGAAYLYTLRVQLFADDAATTPQDEYELSVGIRSVQVKDNQFLINNKPFYFKGYGKHEDSPIRGKGFDPAYMIHDFSLMEWTHANSFRTSHYPYAEEFLEYADRHGIVVIDETAAVGLHLGIIAGVFGLKSPPTFSPETCNDDTKAAHAQAIRELVKRDKNHPSVVLWALSNEPASSETGSREYFEPLVTLARELDPSRPICFTNMGLATSETDRLTNMFDVICLNRYYGWYTQMGDLAAAEQALETDLLGWEKKYRKPIIIAEYGADCQAGLHAVADVPWSEEYQASLLEMFHRVFDRVESVVGEHVWSFADFQCTSTMTRVDGNKKGIFTRDRRPKSSAQVLKRRWKDGPEKKVLVGGAN</sequence>
<evidence type="ECO:0000259" key="9">
    <source>
        <dbReference type="Pfam" id="PF02837"/>
    </source>
</evidence>
<dbReference type="SUPFAM" id="SSF49303">
    <property type="entry name" value="beta-Galactosidase/glucuronidase domain"/>
    <property type="match status" value="1"/>
</dbReference>
<evidence type="ECO:0000256" key="6">
    <source>
        <dbReference type="RuleBase" id="RU361154"/>
    </source>
</evidence>
<reference evidence="10" key="1">
    <citation type="journal article" date="2021" name="Nat. Commun.">
        <title>Genetic determinants of endophytism in the Arabidopsis root mycobiome.</title>
        <authorList>
            <person name="Mesny F."/>
            <person name="Miyauchi S."/>
            <person name="Thiergart T."/>
            <person name="Pickel B."/>
            <person name="Atanasova L."/>
            <person name="Karlsson M."/>
            <person name="Huettel B."/>
            <person name="Barry K.W."/>
            <person name="Haridas S."/>
            <person name="Chen C."/>
            <person name="Bauer D."/>
            <person name="Andreopoulos W."/>
            <person name="Pangilinan J."/>
            <person name="LaButti K."/>
            <person name="Riley R."/>
            <person name="Lipzen A."/>
            <person name="Clum A."/>
            <person name="Drula E."/>
            <person name="Henrissat B."/>
            <person name="Kohler A."/>
            <person name="Grigoriev I.V."/>
            <person name="Martin F.M."/>
            <person name="Hacquard S."/>
        </authorList>
    </citation>
    <scope>NUCLEOTIDE SEQUENCE</scope>
    <source>
        <strain evidence="10">MPI-CAGE-AT-0016</strain>
    </source>
</reference>
<evidence type="ECO:0000259" key="8">
    <source>
        <dbReference type="Pfam" id="PF02836"/>
    </source>
</evidence>
<dbReference type="Pfam" id="PF00703">
    <property type="entry name" value="Glyco_hydro_2"/>
    <property type="match status" value="1"/>
</dbReference>
<dbReference type="Proteomes" id="UP000813385">
    <property type="component" value="Unassembled WGS sequence"/>
</dbReference>
<dbReference type="InterPro" id="IPR006104">
    <property type="entry name" value="Glyco_hydro_2_N"/>
</dbReference>
<evidence type="ECO:0000256" key="1">
    <source>
        <dbReference type="ARBA" id="ARBA00007401"/>
    </source>
</evidence>
<feature type="domain" description="Glycoside hydrolase family 2 immunoglobulin-like beta-sandwich" evidence="7">
    <location>
        <begin position="183"/>
        <end position="281"/>
    </location>
</feature>
<dbReference type="Gene3D" id="2.60.120.260">
    <property type="entry name" value="Galactose-binding domain-like"/>
    <property type="match status" value="1"/>
</dbReference>
<feature type="domain" description="Glycoside hydrolase family 2 catalytic" evidence="8">
    <location>
        <begin position="283"/>
        <end position="597"/>
    </location>
</feature>
<dbReference type="GO" id="GO:0019391">
    <property type="term" value="P:glucuronoside catabolic process"/>
    <property type="evidence" value="ECO:0007669"/>
    <property type="project" value="TreeGrafter"/>
</dbReference>
<organism evidence="10 11">
    <name type="scientific">Plectosphaerella cucumerina</name>
    <dbReference type="NCBI Taxonomy" id="40658"/>
    <lineage>
        <taxon>Eukaryota</taxon>
        <taxon>Fungi</taxon>
        <taxon>Dikarya</taxon>
        <taxon>Ascomycota</taxon>
        <taxon>Pezizomycotina</taxon>
        <taxon>Sordariomycetes</taxon>
        <taxon>Hypocreomycetidae</taxon>
        <taxon>Glomerellales</taxon>
        <taxon>Plectosphaerellaceae</taxon>
        <taxon>Plectosphaerella</taxon>
    </lineage>
</organism>
<dbReference type="GO" id="GO:0004566">
    <property type="term" value="F:beta-glucuronidase activity"/>
    <property type="evidence" value="ECO:0007669"/>
    <property type="project" value="UniProtKB-EC"/>
</dbReference>
<keyword evidence="5 6" id="KW-0326">Glycosidase</keyword>
<evidence type="ECO:0000256" key="2">
    <source>
        <dbReference type="ARBA" id="ARBA00012761"/>
    </source>
</evidence>
<evidence type="ECO:0000313" key="10">
    <source>
        <dbReference type="EMBL" id="KAH7357849.1"/>
    </source>
</evidence>